<dbReference type="Pfam" id="PF08559">
    <property type="entry name" value="Cut8"/>
    <property type="match status" value="1"/>
</dbReference>
<keyword evidence="11" id="KW-0647">Proteasome</keyword>
<dbReference type="GO" id="GO:0000502">
    <property type="term" value="C:proteasome complex"/>
    <property type="evidence" value="ECO:0007669"/>
    <property type="project" value="UniProtKB-KW"/>
</dbReference>
<sequence length="340" mass="37339">MNSLVATPPVPPHFYENPRFSPSRISPSASLKARLDFHVLRLPFDTSMLTEVPVSTPSSSYTSRKRKADDDGNDHDGRMSASPTNSPAFTPRQLPSFRNIKRSRPNVSGKPLSLPRLLETLDTDALRTVVRTMCERHPQLADEVAQTSPRPSVSSTLQVLRNYQAALQSSFPLGGNTESDYAYNRVRQPLTNLLEALSDFTPNFLPPNESQPSVSLSYLDGATDIIHGLPRWSTPQNNFERDSAYDEICKAWILVIREAAKRGGGIQLQYGGWDQKLAKHNQNSGGKMQAAVNELGQSLGWMNGPDSPSHGAGNIEMGSIRDQLLSGTYGLGTPVKVGPW</sequence>
<evidence type="ECO:0000256" key="1">
    <source>
        <dbReference type="ARBA" id="ARBA00006199"/>
    </source>
</evidence>
<comment type="function">
    <text evidence="8 9">Involved in ubiquitin-mediated protein degradation. Regulatory factor in the ubiquitin/proteasome pathway that controls the turnover of proteasome substrates. Targets proteasomes to the nucleus and facilitates the degradation of nuclear proteins.</text>
</comment>
<name>A0A1S9R9R6_PENBI</name>
<comment type="subcellular location">
    <subcellularLocation>
        <location evidence="9">Cytoplasm</location>
    </subcellularLocation>
    <subcellularLocation>
        <location evidence="9">Nucleus</location>
    </subcellularLocation>
</comment>
<comment type="caution">
    <text evidence="11">The sequence shown here is derived from an EMBL/GenBank/DDBJ whole genome shotgun (WGS) entry which is preliminary data.</text>
</comment>
<dbReference type="FunFam" id="1.20.58.1590:FF:000001">
    <property type="entry name" value="Tethering factor for nuclear proteasome STS1"/>
    <property type="match status" value="1"/>
</dbReference>
<gene>
    <name evidence="11" type="primary">sts1</name>
    <name evidence="11" type="ORF">PEBR_41803</name>
</gene>
<evidence type="ECO:0000256" key="8">
    <source>
        <dbReference type="ARBA" id="ARBA00025651"/>
    </source>
</evidence>
<evidence type="ECO:0000256" key="2">
    <source>
        <dbReference type="ARBA" id="ARBA00011464"/>
    </source>
</evidence>
<dbReference type="GO" id="GO:0031144">
    <property type="term" value="P:proteasome localization"/>
    <property type="evidence" value="ECO:0007669"/>
    <property type="project" value="UniProtKB-UniRule"/>
</dbReference>
<dbReference type="InterPro" id="IPR013868">
    <property type="entry name" value="Cut8/Sts1_fam"/>
</dbReference>
<evidence type="ECO:0000256" key="4">
    <source>
        <dbReference type="ARBA" id="ARBA00022448"/>
    </source>
</evidence>
<feature type="compositionally biased region" description="Basic and acidic residues" evidence="10">
    <location>
        <begin position="67"/>
        <end position="78"/>
    </location>
</feature>
<evidence type="ECO:0000256" key="6">
    <source>
        <dbReference type="ARBA" id="ARBA00022927"/>
    </source>
</evidence>
<dbReference type="GO" id="GO:0070628">
    <property type="term" value="F:proteasome binding"/>
    <property type="evidence" value="ECO:0007669"/>
    <property type="project" value="TreeGrafter"/>
</dbReference>
<keyword evidence="7 9" id="KW-0539">Nucleus</keyword>
<reference evidence="12" key="1">
    <citation type="submission" date="2015-09" db="EMBL/GenBank/DDBJ databases">
        <authorList>
            <person name="Fill T.P."/>
            <person name="Baretta J.F."/>
            <person name="de Almeida L.G."/>
            <person name="Rocha M."/>
            <person name="de Souza D.H."/>
            <person name="Malavazi I."/>
            <person name="Cerdeira L.T."/>
            <person name="Hong H."/>
            <person name="Samborskyy M."/>
            <person name="de Vasconcelos A.T."/>
            <person name="Leadlay P."/>
            <person name="Rodrigues-Filho E."/>
        </authorList>
    </citation>
    <scope>NUCLEOTIDE SEQUENCE [LARGE SCALE GENOMIC DNA]</scope>
    <source>
        <strain evidence="12">LaBioMMi 136</strain>
    </source>
</reference>
<evidence type="ECO:0000313" key="12">
    <source>
        <dbReference type="Proteomes" id="UP000190744"/>
    </source>
</evidence>
<evidence type="ECO:0000256" key="10">
    <source>
        <dbReference type="SAM" id="MobiDB-lite"/>
    </source>
</evidence>
<feature type="region of interest" description="Disordered" evidence="10">
    <location>
        <begin position="1"/>
        <end position="23"/>
    </location>
</feature>
<dbReference type="GO" id="GO:0015031">
    <property type="term" value="P:protein transport"/>
    <property type="evidence" value="ECO:0007669"/>
    <property type="project" value="UniProtKB-UniRule"/>
</dbReference>
<dbReference type="Gene3D" id="1.20.58.1590">
    <property type="entry name" value="Tethering factor for nuclear proteasome Cut8/Sts1"/>
    <property type="match status" value="1"/>
</dbReference>
<dbReference type="PANTHER" id="PTHR28032:SF1">
    <property type="entry name" value="FI02826P"/>
    <property type="match status" value="1"/>
</dbReference>
<feature type="region of interest" description="Disordered" evidence="10">
    <location>
        <begin position="51"/>
        <end position="93"/>
    </location>
</feature>
<dbReference type="Proteomes" id="UP000190744">
    <property type="component" value="Unassembled WGS sequence"/>
</dbReference>
<comment type="similarity">
    <text evidence="1 9">Belongs to the cut8/STS1 family.</text>
</comment>
<evidence type="ECO:0000256" key="9">
    <source>
        <dbReference type="RuleBase" id="RU368013"/>
    </source>
</evidence>
<dbReference type="InterPro" id="IPR038422">
    <property type="entry name" value="Cut8/Sts1_sf"/>
</dbReference>
<dbReference type="AlphaFoldDB" id="A0A1S9R9R6"/>
<keyword evidence="5 9" id="KW-0963">Cytoplasm</keyword>
<feature type="compositionally biased region" description="Low complexity" evidence="10">
    <location>
        <begin position="52"/>
        <end position="62"/>
    </location>
</feature>
<dbReference type="GO" id="GO:0071630">
    <property type="term" value="P:nuclear protein quality control by the ubiquitin-proteasome system"/>
    <property type="evidence" value="ECO:0007669"/>
    <property type="project" value="UniProtKB-UniRule"/>
</dbReference>
<keyword evidence="4 9" id="KW-0813">Transport</keyword>
<accession>A0A1S9R9R6</accession>
<evidence type="ECO:0000256" key="5">
    <source>
        <dbReference type="ARBA" id="ARBA00022490"/>
    </source>
</evidence>
<comment type="subunit">
    <text evidence="2 9">Binds the proteasome.</text>
</comment>
<dbReference type="GO" id="GO:0031965">
    <property type="term" value="C:nuclear membrane"/>
    <property type="evidence" value="ECO:0007669"/>
    <property type="project" value="TreeGrafter"/>
</dbReference>
<keyword evidence="6 9" id="KW-0653">Protein transport</keyword>
<organism evidence="11 12">
    <name type="scientific">Penicillium brasilianum</name>
    <dbReference type="NCBI Taxonomy" id="104259"/>
    <lineage>
        <taxon>Eukaryota</taxon>
        <taxon>Fungi</taxon>
        <taxon>Dikarya</taxon>
        <taxon>Ascomycota</taxon>
        <taxon>Pezizomycotina</taxon>
        <taxon>Eurotiomycetes</taxon>
        <taxon>Eurotiomycetidae</taxon>
        <taxon>Eurotiales</taxon>
        <taxon>Aspergillaceae</taxon>
        <taxon>Penicillium</taxon>
    </lineage>
</organism>
<proteinExistence type="inferred from homology"/>
<protein>
    <recommendedName>
        <fullName evidence="3 9">Tethering factor for nuclear proteasome STS1</fullName>
    </recommendedName>
</protein>
<evidence type="ECO:0000313" key="11">
    <source>
        <dbReference type="EMBL" id="OOQ82145.1"/>
    </source>
</evidence>
<evidence type="ECO:0000256" key="3">
    <source>
        <dbReference type="ARBA" id="ARBA00016204"/>
    </source>
</evidence>
<evidence type="ECO:0000256" key="7">
    <source>
        <dbReference type="ARBA" id="ARBA00023242"/>
    </source>
</evidence>
<dbReference type="PANTHER" id="PTHR28032">
    <property type="entry name" value="FI02826P"/>
    <property type="match status" value="1"/>
</dbReference>
<dbReference type="EMBL" id="LJBN01000227">
    <property type="protein sequence ID" value="OOQ82145.1"/>
    <property type="molecule type" value="Genomic_DNA"/>
</dbReference>
<dbReference type="GO" id="GO:0005737">
    <property type="term" value="C:cytoplasm"/>
    <property type="evidence" value="ECO:0007669"/>
    <property type="project" value="UniProtKB-SubCell"/>
</dbReference>